<feature type="signal peptide" evidence="3">
    <location>
        <begin position="1"/>
        <end position="23"/>
    </location>
</feature>
<proteinExistence type="predicted"/>
<name>A0A9Q1I9G0_CONCO</name>
<keyword evidence="2" id="KW-0812">Transmembrane</keyword>
<comment type="caution">
    <text evidence="4">The sequence shown here is derived from an EMBL/GenBank/DDBJ whole genome shotgun (WGS) entry which is preliminary data.</text>
</comment>
<dbReference type="AlphaFoldDB" id="A0A9Q1I9G0"/>
<keyword evidence="2" id="KW-0472">Membrane</keyword>
<feature type="region of interest" description="Disordered" evidence="1">
    <location>
        <begin position="232"/>
        <end position="255"/>
    </location>
</feature>
<evidence type="ECO:0000313" key="4">
    <source>
        <dbReference type="EMBL" id="KAJ8288811.1"/>
    </source>
</evidence>
<keyword evidence="5" id="KW-1185">Reference proteome</keyword>
<feature type="compositionally biased region" description="Basic and acidic residues" evidence="1">
    <location>
        <begin position="78"/>
        <end position="95"/>
    </location>
</feature>
<evidence type="ECO:0000256" key="1">
    <source>
        <dbReference type="SAM" id="MobiDB-lite"/>
    </source>
</evidence>
<feature type="compositionally biased region" description="Acidic residues" evidence="1">
    <location>
        <begin position="447"/>
        <end position="465"/>
    </location>
</feature>
<evidence type="ECO:0000313" key="5">
    <source>
        <dbReference type="Proteomes" id="UP001152803"/>
    </source>
</evidence>
<dbReference type="InterPro" id="IPR031524">
    <property type="entry name" value="ARMH4"/>
</dbReference>
<evidence type="ECO:0008006" key="6">
    <source>
        <dbReference type="Google" id="ProtNLM"/>
    </source>
</evidence>
<keyword evidence="3" id="KW-0732">Signal</keyword>
<feature type="compositionally biased region" description="Basic residues" evidence="1">
    <location>
        <begin position="543"/>
        <end position="554"/>
    </location>
</feature>
<dbReference type="EMBL" id="JAFJMO010000001">
    <property type="protein sequence ID" value="KAJ8288811.1"/>
    <property type="molecule type" value="Genomic_DNA"/>
</dbReference>
<gene>
    <name evidence="4" type="ORF">COCON_G00014700</name>
</gene>
<feature type="region of interest" description="Disordered" evidence="1">
    <location>
        <begin position="437"/>
        <end position="465"/>
    </location>
</feature>
<dbReference type="PANTHER" id="PTHR21585">
    <property type="entry name" value="FULL-LENGTH CDNA CLONE CS0DC025YL05 OF NEUROBLASTOMA"/>
    <property type="match status" value="1"/>
</dbReference>
<feature type="region of interest" description="Disordered" evidence="1">
    <location>
        <begin position="543"/>
        <end position="574"/>
    </location>
</feature>
<sequence>MVSCETLWICLLAVASLFAGINTLPISPSEVPLRQELSSEEGIQTGPQVTATMQAKDLENSRVQSQAGLPELDALLSARDEPGVEGNDRGAETAKKPHKKQPGVLENGFQTISREDMANASEPSLSRAASSEKTRSRQTAATDSIQQSTSLVSDMRESEAAPINPIPHPHLISSTSTGKSRAGASPAQSGSPEGLAGPMATMAPQGGHPGTELGVTALPWALQLSAGVKTSIPSSTGPEAGVTPPIPTTPTIETRTRGENQSFPALPVWQDDATTPTPKDILLIFKPLDDTLSEVVVTAAPRGNQQASQLSSITVDAQNTRMGPEFIATVTADGGPSQSGAAPPALPSGPLLPWQTSGTKMSEALSPSTLSLFTALPPGPLQDDRISYSKELGLIDTPTGTTKEYPSSLKIQGRKTTEQTPLTTVVTATSMSLLHTPGLEELKSEEERDDEEMPKEAGSEEDVTEDTAVAPIHPTYSHIPYHFHPGSIWVQRNQGLVHSWVEKIRDKAGYVSGMLAPVGIGIAGALFILGALYGIKTMRRKRRNGYKRQRRKHRETSSRQDRAMLLADSSEDEF</sequence>
<dbReference type="Proteomes" id="UP001152803">
    <property type="component" value="Unassembled WGS sequence"/>
</dbReference>
<feature type="region of interest" description="Disordered" evidence="1">
    <location>
        <begin position="78"/>
        <end position="209"/>
    </location>
</feature>
<evidence type="ECO:0000256" key="3">
    <source>
        <dbReference type="SAM" id="SignalP"/>
    </source>
</evidence>
<feature type="transmembrane region" description="Helical" evidence="2">
    <location>
        <begin position="514"/>
        <end position="535"/>
    </location>
</feature>
<organism evidence="4 5">
    <name type="scientific">Conger conger</name>
    <name type="common">Conger eel</name>
    <name type="synonym">Muraena conger</name>
    <dbReference type="NCBI Taxonomy" id="82655"/>
    <lineage>
        <taxon>Eukaryota</taxon>
        <taxon>Metazoa</taxon>
        <taxon>Chordata</taxon>
        <taxon>Craniata</taxon>
        <taxon>Vertebrata</taxon>
        <taxon>Euteleostomi</taxon>
        <taxon>Actinopterygii</taxon>
        <taxon>Neopterygii</taxon>
        <taxon>Teleostei</taxon>
        <taxon>Anguilliformes</taxon>
        <taxon>Congridae</taxon>
        <taxon>Conger</taxon>
    </lineage>
</organism>
<accession>A0A9Q1I9G0</accession>
<feature type="compositionally biased region" description="Low complexity" evidence="1">
    <location>
        <begin position="334"/>
        <end position="353"/>
    </location>
</feature>
<protein>
    <recommendedName>
        <fullName evidence="6">Armadillo-like helical domain-containing protein 4</fullName>
    </recommendedName>
</protein>
<feature type="compositionally biased region" description="Polar residues" evidence="1">
    <location>
        <begin position="136"/>
        <end position="152"/>
    </location>
</feature>
<evidence type="ECO:0000256" key="2">
    <source>
        <dbReference type="SAM" id="Phobius"/>
    </source>
</evidence>
<feature type="region of interest" description="Disordered" evidence="1">
    <location>
        <begin position="397"/>
        <end position="418"/>
    </location>
</feature>
<dbReference type="OrthoDB" id="9904542at2759"/>
<dbReference type="PANTHER" id="PTHR21585:SF0">
    <property type="entry name" value="ARMADILLO-LIKE HELICAL DOMAIN-CONTAINING PROTEIN 4"/>
    <property type="match status" value="1"/>
</dbReference>
<feature type="region of interest" description="Disordered" evidence="1">
    <location>
        <begin position="331"/>
        <end position="358"/>
    </location>
</feature>
<feature type="chain" id="PRO_5040317845" description="Armadillo-like helical domain-containing protein 4" evidence="3">
    <location>
        <begin position="24"/>
        <end position="574"/>
    </location>
</feature>
<reference evidence="4" key="1">
    <citation type="journal article" date="2023" name="Science">
        <title>Genome structures resolve the early diversification of teleost fishes.</title>
        <authorList>
            <person name="Parey E."/>
            <person name="Louis A."/>
            <person name="Montfort J."/>
            <person name="Bouchez O."/>
            <person name="Roques C."/>
            <person name="Iampietro C."/>
            <person name="Lluch J."/>
            <person name="Castinel A."/>
            <person name="Donnadieu C."/>
            <person name="Desvignes T."/>
            <person name="Floi Bucao C."/>
            <person name="Jouanno E."/>
            <person name="Wen M."/>
            <person name="Mejri S."/>
            <person name="Dirks R."/>
            <person name="Jansen H."/>
            <person name="Henkel C."/>
            <person name="Chen W.J."/>
            <person name="Zahm M."/>
            <person name="Cabau C."/>
            <person name="Klopp C."/>
            <person name="Thompson A.W."/>
            <person name="Robinson-Rechavi M."/>
            <person name="Braasch I."/>
            <person name="Lecointre G."/>
            <person name="Bobe J."/>
            <person name="Postlethwait J.H."/>
            <person name="Berthelot C."/>
            <person name="Roest Crollius H."/>
            <person name="Guiguen Y."/>
        </authorList>
    </citation>
    <scope>NUCLEOTIDE SEQUENCE</scope>
    <source>
        <strain evidence="4">Concon-B</strain>
    </source>
</reference>
<keyword evidence="2" id="KW-1133">Transmembrane helix</keyword>